<dbReference type="NCBIfam" id="NF010718">
    <property type="entry name" value="PRK14120.1"/>
    <property type="match status" value="1"/>
</dbReference>
<evidence type="ECO:0000256" key="2">
    <source>
        <dbReference type="ARBA" id="ARBA00023152"/>
    </source>
</evidence>
<comment type="catalytic activity">
    <reaction evidence="4 5">
        <text>(2R)-2-phosphoglycerate = (2R)-3-phosphoglycerate</text>
        <dbReference type="Rhea" id="RHEA:15901"/>
        <dbReference type="ChEBI" id="CHEBI:58272"/>
        <dbReference type="ChEBI" id="CHEBI:58289"/>
        <dbReference type="EC" id="5.4.2.11"/>
    </reaction>
</comment>
<evidence type="ECO:0000256" key="4">
    <source>
        <dbReference type="HAMAP-Rule" id="MF_01039"/>
    </source>
</evidence>
<evidence type="ECO:0000256" key="5">
    <source>
        <dbReference type="RuleBase" id="RU004512"/>
    </source>
</evidence>
<comment type="similarity">
    <text evidence="1 4">Belongs to the phosphoglycerate mutase family. BPG-dependent PGAM subfamily.</text>
</comment>
<dbReference type="NCBIfam" id="NF010713">
    <property type="entry name" value="PRK14115.1"/>
    <property type="match status" value="1"/>
</dbReference>
<sequence>MRMADAPYKLILLRHGESEWNAKNLFTGWVDVNLNEKGEKEAVRGGELLKDAGLLPDVVHTSLQKRAIRTAQLSLESADRHWIPVHRSWRLNERHYGALQGKDKAQTLAEFGEEQFMLWRRSYDTPPPPLADGTEFSQSDDPRYATIPPELRPRTECLKDVVVRMLPYWYDGIVPDLLAGRTVLVAAHGNSLRALVKHLDGVSDADIAGLNIPTGIPLAYELDADFKPLNPGGTYLDPDAAAAAIEAVKNQGKKK</sequence>
<dbReference type="SMART" id="SM00855">
    <property type="entry name" value="PGAM"/>
    <property type="match status" value="1"/>
</dbReference>
<gene>
    <name evidence="4" type="primary">gpmA</name>
    <name evidence="6" type="ORF">QF035_004953</name>
</gene>
<reference evidence="6 7" key="1">
    <citation type="submission" date="2023-07" db="EMBL/GenBank/DDBJ databases">
        <title>Comparative genomics of wheat-associated soil bacteria to identify genetic determinants of phenazine resistance.</title>
        <authorList>
            <person name="Mouncey N."/>
        </authorList>
    </citation>
    <scope>NUCLEOTIDE SEQUENCE [LARGE SCALE GENOMIC DNA]</scope>
    <source>
        <strain evidence="6 7">V2I4</strain>
    </source>
</reference>
<dbReference type="PROSITE" id="PS00175">
    <property type="entry name" value="PG_MUTASE"/>
    <property type="match status" value="1"/>
</dbReference>
<dbReference type="InterPro" id="IPR013078">
    <property type="entry name" value="His_Pase_superF_clade-1"/>
</dbReference>
<proteinExistence type="inferred from homology"/>
<organism evidence="6 7">
    <name type="scientific">Streptomyces umbrinus</name>
    <dbReference type="NCBI Taxonomy" id="67370"/>
    <lineage>
        <taxon>Bacteria</taxon>
        <taxon>Bacillati</taxon>
        <taxon>Actinomycetota</taxon>
        <taxon>Actinomycetes</taxon>
        <taxon>Kitasatosporales</taxon>
        <taxon>Streptomycetaceae</taxon>
        <taxon>Streptomyces</taxon>
        <taxon>Streptomyces phaeochromogenes group</taxon>
    </lineage>
</organism>
<feature type="active site" description="Tele-phosphohistidine intermediate" evidence="4">
    <location>
        <position position="15"/>
    </location>
</feature>
<keyword evidence="3 4" id="KW-0413">Isomerase</keyword>
<protein>
    <recommendedName>
        <fullName evidence="4 5">2,3-bisphosphoglycerate-dependent phosphoglycerate mutase</fullName>
        <shortName evidence="4">BPG-dependent PGAM</shortName>
        <shortName evidence="4">PGAM</shortName>
        <shortName evidence="4">Phosphoglyceromutase</shortName>
        <shortName evidence="4">dPGM</shortName>
        <ecNumber evidence="4 5">5.4.2.11</ecNumber>
    </recommendedName>
</protein>
<accession>A0ABU0SXC3</accession>
<feature type="binding site" evidence="4">
    <location>
        <begin position="93"/>
        <end position="96"/>
    </location>
    <ligand>
        <name>substrate</name>
    </ligand>
</feature>
<evidence type="ECO:0000313" key="6">
    <source>
        <dbReference type="EMBL" id="MDQ1027371.1"/>
    </source>
</evidence>
<name>A0ABU0SXC3_9ACTN</name>
<comment type="function">
    <text evidence="4 5">Catalyzes the interconversion of 2-phosphoglycerate and 3-phosphoglycerate.</text>
</comment>
<dbReference type="Pfam" id="PF00300">
    <property type="entry name" value="His_Phos_1"/>
    <property type="match status" value="1"/>
</dbReference>
<dbReference type="EC" id="5.4.2.11" evidence="4 5"/>
<evidence type="ECO:0000256" key="3">
    <source>
        <dbReference type="ARBA" id="ARBA00023235"/>
    </source>
</evidence>
<evidence type="ECO:0000256" key="1">
    <source>
        <dbReference type="ARBA" id="ARBA00006717"/>
    </source>
</evidence>
<feature type="binding site" evidence="4">
    <location>
        <begin position="120"/>
        <end position="121"/>
    </location>
    <ligand>
        <name>substrate</name>
    </ligand>
</feature>
<dbReference type="EMBL" id="JAUSZI010000002">
    <property type="protein sequence ID" value="MDQ1027371.1"/>
    <property type="molecule type" value="Genomic_DNA"/>
</dbReference>
<keyword evidence="7" id="KW-1185">Reference proteome</keyword>
<dbReference type="InterPro" id="IPR005952">
    <property type="entry name" value="Phosphogly_mut1"/>
</dbReference>
<evidence type="ECO:0000313" key="7">
    <source>
        <dbReference type="Proteomes" id="UP001230328"/>
    </source>
</evidence>
<keyword evidence="2 4" id="KW-0324">Glycolysis</keyword>
<feature type="binding site" evidence="4">
    <location>
        <position position="104"/>
    </location>
    <ligand>
        <name>substrate</name>
    </ligand>
</feature>
<dbReference type="Proteomes" id="UP001230328">
    <property type="component" value="Unassembled WGS sequence"/>
</dbReference>
<comment type="caution">
    <text evidence="6">The sequence shown here is derived from an EMBL/GenBank/DDBJ whole genome shotgun (WGS) entry which is preliminary data.</text>
</comment>
<feature type="binding site" evidence="4">
    <location>
        <begin position="14"/>
        <end position="21"/>
    </location>
    <ligand>
        <name>substrate</name>
    </ligand>
</feature>
<dbReference type="Gene3D" id="3.40.50.1240">
    <property type="entry name" value="Phosphoglycerate mutase-like"/>
    <property type="match status" value="1"/>
</dbReference>
<feature type="binding site" evidence="4">
    <location>
        <position position="66"/>
    </location>
    <ligand>
        <name>substrate</name>
    </ligand>
</feature>
<dbReference type="CDD" id="cd07067">
    <property type="entry name" value="HP_PGM_like"/>
    <property type="match status" value="1"/>
</dbReference>
<keyword evidence="4" id="KW-0312">Gluconeogenesis</keyword>
<feature type="active site" description="Proton donor/acceptor" evidence="4">
    <location>
        <position position="93"/>
    </location>
</feature>
<dbReference type="NCBIfam" id="TIGR01258">
    <property type="entry name" value="pgm_1"/>
    <property type="match status" value="1"/>
</dbReference>
<dbReference type="InterPro" id="IPR001345">
    <property type="entry name" value="PG/BPGM_mutase_AS"/>
</dbReference>
<feature type="site" description="Transition state stabilizer" evidence="4">
    <location>
        <position position="188"/>
    </location>
</feature>
<dbReference type="GO" id="GO:0004619">
    <property type="term" value="F:phosphoglycerate mutase activity"/>
    <property type="evidence" value="ECO:0007669"/>
    <property type="project" value="UniProtKB-EC"/>
</dbReference>
<dbReference type="SUPFAM" id="SSF53254">
    <property type="entry name" value="Phosphoglycerate mutase-like"/>
    <property type="match status" value="1"/>
</dbReference>
<feature type="binding site" evidence="4">
    <location>
        <begin position="189"/>
        <end position="190"/>
    </location>
    <ligand>
        <name>substrate</name>
    </ligand>
</feature>
<feature type="binding site" evidence="4">
    <location>
        <begin position="27"/>
        <end position="28"/>
    </location>
    <ligand>
        <name>substrate</name>
    </ligand>
</feature>
<comment type="pathway">
    <text evidence="4 5">Carbohydrate degradation; glycolysis; pyruvate from D-glyceraldehyde 3-phosphate: step 3/5.</text>
</comment>
<dbReference type="HAMAP" id="MF_01039">
    <property type="entry name" value="PGAM_GpmA"/>
    <property type="match status" value="1"/>
</dbReference>
<dbReference type="PANTHER" id="PTHR11931">
    <property type="entry name" value="PHOSPHOGLYCERATE MUTASE"/>
    <property type="match status" value="1"/>
</dbReference>
<dbReference type="InterPro" id="IPR029033">
    <property type="entry name" value="His_PPase_superfam"/>
</dbReference>
<dbReference type="PIRSF" id="PIRSF000709">
    <property type="entry name" value="6PFK_2-Ptase"/>
    <property type="match status" value="1"/>
</dbReference>